<keyword evidence="4" id="KW-1185">Reference proteome</keyword>
<protein>
    <recommendedName>
        <fullName evidence="2">Protein kinase domain-containing protein</fullName>
    </recommendedName>
</protein>
<name>A0A9P7YIV5_9HELO</name>
<gene>
    <name evidence="3" type="ORF">BJ875DRAFT_509171</name>
</gene>
<sequence length="511" mass="57514">MATVAREFRVQPPSQVSVETLAELKKEPTSREASHLEVPLDPKTGSEVEYSRSLEPIPESSTQEDIKCRLRNQPEKTQTKKEVRRPKDVVARKIQGLDDDNGKPKGANKSVLKIGDNSVVSATAKDVKKRKADGDTPKQAPEKEEKRIKKNDEKTAVKNDNLSKRRTLSDGRPESVNHHTAPQKSYSVADESTDRIPRDLEVLEINPIFTEKDDEVAFSHTKVIMRRGPFFFYSTIRARYKKGTQIDLTKLEIHPTPRTHIYPVLPTLAPTLPPDVFLKRPSLVYYADSKCLTEISALFMHEAQMYEMIKRSPHPNVVKYFGCPIDEDGRISELCFARYGKTLDQMIKDGEIFDRKACLDDIRAGIDHLHSLGMIHCDINPHNVFADVKDFVIEDFDSCTLEGDDLGTKAGTDGWTSDDFVLEQRENDWFGFAKMEQFLFPPKEDQEMHMSEQGTDSNHFPTNWINPSSNQYHRPSIIPGTDTGPCRFTLSIYDVVGGGGTGGEAGGEGST</sequence>
<organism evidence="3 4">
    <name type="scientific">Amylocarpus encephaloides</name>
    <dbReference type="NCBI Taxonomy" id="45428"/>
    <lineage>
        <taxon>Eukaryota</taxon>
        <taxon>Fungi</taxon>
        <taxon>Dikarya</taxon>
        <taxon>Ascomycota</taxon>
        <taxon>Pezizomycotina</taxon>
        <taxon>Leotiomycetes</taxon>
        <taxon>Helotiales</taxon>
        <taxon>Helotiales incertae sedis</taxon>
        <taxon>Amylocarpus</taxon>
    </lineage>
</organism>
<evidence type="ECO:0000256" key="1">
    <source>
        <dbReference type="SAM" id="MobiDB-lite"/>
    </source>
</evidence>
<dbReference type="Proteomes" id="UP000824998">
    <property type="component" value="Unassembled WGS sequence"/>
</dbReference>
<dbReference type="EMBL" id="MU251456">
    <property type="protein sequence ID" value="KAG9234638.1"/>
    <property type="molecule type" value="Genomic_DNA"/>
</dbReference>
<dbReference type="InterPro" id="IPR011009">
    <property type="entry name" value="Kinase-like_dom_sf"/>
</dbReference>
<dbReference type="GO" id="GO:1990604">
    <property type="term" value="C:IRE1-TRAF2-ASK1 complex"/>
    <property type="evidence" value="ECO:0007669"/>
    <property type="project" value="TreeGrafter"/>
</dbReference>
<evidence type="ECO:0000313" key="4">
    <source>
        <dbReference type="Proteomes" id="UP000824998"/>
    </source>
</evidence>
<dbReference type="GO" id="GO:0036498">
    <property type="term" value="P:IRE1-mediated unfolded protein response"/>
    <property type="evidence" value="ECO:0007669"/>
    <property type="project" value="TreeGrafter"/>
</dbReference>
<feature type="domain" description="Protein kinase" evidence="2">
    <location>
        <begin position="221"/>
        <end position="511"/>
    </location>
</feature>
<dbReference type="PANTHER" id="PTHR13954">
    <property type="entry name" value="IRE1-RELATED"/>
    <property type="match status" value="1"/>
</dbReference>
<dbReference type="GO" id="GO:0004521">
    <property type="term" value="F:RNA endonuclease activity"/>
    <property type="evidence" value="ECO:0007669"/>
    <property type="project" value="InterPro"/>
</dbReference>
<reference evidence="3" key="1">
    <citation type="journal article" date="2021" name="IMA Fungus">
        <title>Genomic characterization of three marine fungi, including Emericellopsis atlantica sp. nov. with signatures of a generalist lifestyle and marine biomass degradation.</title>
        <authorList>
            <person name="Hagestad O.C."/>
            <person name="Hou L."/>
            <person name="Andersen J.H."/>
            <person name="Hansen E.H."/>
            <person name="Altermark B."/>
            <person name="Li C."/>
            <person name="Kuhnert E."/>
            <person name="Cox R.J."/>
            <person name="Crous P.W."/>
            <person name="Spatafora J.W."/>
            <person name="Lail K."/>
            <person name="Amirebrahimi M."/>
            <person name="Lipzen A."/>
            <person name="Pangilinan J."/>
            <person name="Andreopoulos W."/>
            <person name="Hayes R.D."/>
            <person name="Ng V."/>
            <person name="Grigoriev I.V."/>
            <person name="Jackson S.A."/>
            <person name="Sutton T.D.S."/>
            <person name="Dobson A.D.W."/>
            <person name="Rama T."/>
        </authorList>
    </citation>
    <scope>NUCLEOTIDE SEQUENCE</scope>
    <source>
        <strain evidence="3">TRa018bII</strain>
    </source>
</reference>
<dbReference type="GO" id="GO:0004674">
    <property type="term" value="F:protein serine/threonine kinase activity"/>
    <property type="evidence" value="ECO:0007669"/>
    <property type="project" value="InterPro"/>
</dbReference>
<comment type="caution">
    <text evidence="3">The sequence shown here is derived from an EMBL/GenBank/DDBJ whole genome shotgun (WGS) entry which is preliminary data.</text>
</comment>
<dbReference type="InterPro" id="IPR000719">
    <property type="entry name" value="Prot_kinase_dom"/>
</dbReference>
<feature type="compositionally biased region" description="Basic and acidic residues" evidence="1">
    <location>
        <begin position="22"/>
        <end position="52"/>
    </location>
</feature>
<proteinExistence type="predicted"/>
<dbReference type="Pfam" id="PF00069">
    <property type="entry name" value="Pkinase"/>
    <property type="match status" value="1"/>
</dbReference>
<dbReference type="InterPro" id="IPR045133">
    <property type="entry name" value="IRE1/2-like"/>
</dbReference>
<dbReference type="GO" id="GO:0005524">
    <property type="term" value="F:ATP binding"/>
    <property type="evidence" value="ECO:0007669"/>
    <property type="project" value="InterPro"/>
</dbReference>
<dbReference type="PROSITE" id="PS50011">
    <property type="entry name" value="PROTEIN_KINASE_DOM"/>
    <property type="match status" value="1"/>
</dbReference>
<dbReference type="GO" id="GO:0051082">
    <property type="term" value="F:unfolded protein binding"/>
    <property type="evidence" value="ECO:0007669"/>
    <property type="project" value="TreeGrafter"/>
</dbReference>
<dbReference type="GO" id="GO:0070059">
    <property type="term" value="P:intrinsic apoptotic signaling pathway in response to endoplasmic reticulum stress"/>
    <property type="evidence" value="ECO:0007669"/>
    <property type="project" value="TreeGrafter"/>
</dbReference>
<evidence type="ECO:0000259" key="2">
    <source>
        <dbReference type="PROSITE" id="PS50011"/>
    </source>
</evidence>
<feature type="compositionally biased region" description="Basic and acidic residues" evidence="1">
    <location>
        <begin position="132"/>
        <end position="177"/>
    </location>
</feature>
<feature type="compositionally biased region" description="Basic and acidic residues" evidence="1">
    <location>
        <begin position="64"/>
        <end position="91"/>
    </location>
</feature>
<feature type="region of interest" description="Disordered" evidence="1">
    <location>
        <begin position="22"/>
        <end position="193"/>
    </location>
</feature>
<dbReference type="Gene3D" id="1.10.510.10">
    <property type="entry name" value="Transferase(Phosphotransferase) domain 1"/>
    <property type="match status" value="1"/>
</dbReference>
<accession>A0A9P7YIV5</accession>
<evidence type="ECO:0000313" key="3">
    <source>
        <dbReference type="EMBL" id="KAG9234638.1"/>
    </source>
</evidence>
<dbReference type="SUPFAM" id="SSF56112">
    <property type="entry name" value="Protein kinase-like (PK-like)"/>
    <property type="match status" value="1"/>
</dbReference>
<dbReference type="PANTHER" id="PTHR13954:SF6">
    <property type="entry name" value="NON-SPECIFIC SERINE_THREONINE PROTEIN KINASE"/>
    <property type="match status" value="1"/>
</dbReference>
<dbReference type="OrthoDB" id="4062651at2759"/>
<dbReference type="AlphaFoldDB" id="A0A9P7YIV5"/>